<keyword evidence="1" id="KW-0812">Transmembrane</keyword>
<protein>
    <submittedName>
        <fullName evidence="3">Transmembrane protein</fullName>
    </submittedName>
</protein>
<proteinExistence type="predicted"/>
<feature type="transmembrane region" description="Helical" evidence="1">
    <location>
        <begin position="53"/>
        <end position="72"/>
    </location>
</feature>
<reference evidence="2" key="1">
    <citation type="submission" date="2022-06" db="EMBL/GenBank/DDBJ databases">
        <authorList>
            <person name="Berger JAMES D."/>
            <person name="Berger JAMES D."/>
        </authorList>
    </citation>
    <scope>NUCLEOTIDE SEQUENCE [LARGE SCALE GENOMIC DNA]</scope>
</reference>
<evidence type="ECO:0000313" key="3">
    <source>
        <dbReference type="WBParaSite" id="SRDH1_47770.1"/>
    </source>
</evidence>
<dbReference type="WBParaSite" id="SRDH1_47770.1">
    <property type="protein sequence ID" value="SRDH1_47770.1"/>
    <property type="gene ID" value="SRDH1_47770"/>
</dbReference>
<keyword evidence="2" id="KW-1185">Reference proteome</keyword>
<feature type="transmembrane region" description="Helical" evidence="1">
    <location>
        <begin position="117"/>
        <end position="135"/>
    </location>
</feature>
<sequence length="158" mass="17908">MEISAFIERLFRLVLVTLATRFSSLNWCCENSFGSISSVHSSSPFLMPRICTLNYFILCSGVVITIALIFLVRSNQLDEKLFPYSKRFNGSACVTKDGKVTCTEGTHQSLSDSFRRFMIFKCSLILLALCSLAIIRHRHKRLDKKLMQKVNFQIAAGV</sequence>
<keyword evidence="1" id="KW-1133">Transmembrane helix</keyword>
<dbReference type="Proteomes" id="UP000050792">
    <property type="component" value="Unassembled WGS sequence"/>
</dbReference>
<evidence type="ECO:0000313" key="2">
    <source>
        <dbReference type="Proteomes" id="UP000050792"/>
    </source>
</evidence>
<evidence type="ECO:0000256" key="1">
    <source>
        <dbReference type="SAM" id="Phobius"/>
    </source>
</evidence>
<organism evidence="2 3">
    <name type="scientific">Schistosoma rodhaini</name>
    <dbReference type="NCBI Taxonomy" id="6188"/>
    <lineage>
        <taxon>Eukaryota</taxon>
        <taxon>Metazoa</taxon>
        <taxon>Spiralia</taxon>
        <taxon>Lophotrochozoa</taxon>
        <taxon>Platyhelminthes</taxon>
        <taxon>Trematoda</taxon>
        <taxon>Digenea</taxon>
        <taxon>Strigeidida</taxon>
        <taxon>Schistosomatoidea</taxon>
        <taxon>Schistosomatidae</taxon>
        <taxon>Schistosoma</taxon>
    </lineage>
</organism>
<keyword evidence="1" id="KW-0472">Membrane</keyword>
<name>A0AA85FGG5_9TREM</name>
<reference evidence="3" key="2">
    <citation type="submission" date="2023-11" db="UniProtKB">
        <authorList>
            <consortium name="WormBaseParasite"/>
        </authorList>
    </citation>
    <scope>IDENTIFICATION</scope>
</reference>
<dbReference type="AlphaFoldDB" id="A0AA85FGG5"/>
<accession>A0AA85FGG5</accession>